<dbReference type="OrthoDB" id="3219396at2759"/>
<feature type="domain" description="F-box" evidence="1">
    <location>
        <begin position="152"/>
        <end position="198"/>
    </location>
</feature>
<dbReference type="AlphaFoldDB" id="F4QCN5"/>
<evidence type="ECO:0000313" key="2">
    <source>
        <dbReference type="EMBL" id="EGG13617.1"/>
    </source>
</evidence>
<dbReference type="SUPFAM" id="SSF81383">
    <property type="entry name" value="F-box domain"/>
    <property type="match status" value="1"/>
</dbReference>
<dbReference type="Gene3D" id="1.20.1280.50">
    <property type="match status" value="1"/>
</dbReference>
<dbReference type="EMBL" id="GL883029">
    <property type="protein sequence ID" value="EGG13617.1"/>
    <property type="molecule type" value="Genomic_DNA"/>
</dbReference>
<protein>
    <submittedName>
        <fullName evidence="2">Cyclin-like F-box containing protein</fullName>
    </submittedName>
</protein>
<evidence type="ECO:0000313" key="3">
    <source>
        <dbReference type="Proteomes" id="UP000007797"/>
    </source>
</evidence>
<dbReference type="SMART" id="SM00256">
    <property type="entry name" value="FBOX"/>
    <property type="match status" value="1"/>
</dbReference>
<dbReference type="RefSeq" id="XP_004350321.1">
    <property type="nucleotide sequence ID" value="XM_004350271.1"/>
</dbReference>
<dbReference type="Pfam" id="PF12937">
    <property type="entry name" value="F-box-like"/>
    <property type="match status" value="1"/>
</dbReference>
<dbReference type="GO" id="GO:0000209">
    <property type="term" value="P:protein polyubiquitination"/>
    <property type="evidence" value="ECO:0007669"/>
    <property type="project" value="TreeGrafter"/>
</dbReference>
<proteinExistence type="predicted"/>
<dbReference type="Proteomes" id="UP000007797">
    <property type="component" value="Unassembled WGS sequence"/>
</dbReference>
<dbReference type="KEGG" id="dfa:DFA_11378"/>
<dbReference type="OMA" id="WICCLSK"/>
<dbReference type="GO" id="GO:0019005">
    <property type="term" value="C:SCF ubiquitin ligase complex"/>
    <property type="evidence" value="ECO:0007669"/>
    <property type="project" value="TreeGrafter"/>
</dbReference>
<keyword evidence="3" id="KW-1185">Reference proteome</keyword>
<dbReference type="PROSITE" id="PS50181">
    <property type="entry name" value="FBOX"/>
    <property type="match status" value="1"/>
</dbReference>
<dbReference type="GO" id="GO:0031146">
    <property type="term" value="P:SCF-dependent proteasomal ubiquitin-dependent protein catabolic process"/>
    <property type="evidence" value="ECO:0007669"/>
    <property type="project" value="InterPro"/>
</dbReference>
<dbReference type="PANTHER" id="PTHR16008">
    <property type="entry name" value="F-BOX ONLY PROTEIN 4"/>
    <property type="match status" value="1"/>
</dbReference>
<gene>
    <name evidence="2" type="ORF">DFA_11378</name>
</gene>
<dbReference type="GeneID" id="14865946"/>
<dbReference type="PANTHER" id="PTHR16008:SF4">
    <property type="entry name" value="F-BOX ONLY PROTEIN 4"/>
    <property type="match status" value="1"/>
</dbReference>
<dbReference type="InterPro" id="IPR036047">
    <property type="entry name" value="F-box-like_dom_sf"/>
</dbReference>
<dbReference type="InterPro" id="IPR039588">
    <property type="entry name" value="FBXO4"/>
</dbReference>
<reference evidence="3" key="1">
    <citation type="journal article" date="2011" name="Genome Res.">
        <title>Phylogeny-wide analysis of social amoeba genomes highlights ancient origins for complex intercellular communication.</title>
        <authorList>
            <person name="Heidel A.J."/>
            <person name="Lawal H.M."/>
            <person name="Felder M."/>
            <person name="Schilde C."/>
            <person name="Helps N.R."/>
            <person name="Tunggal B."/>
            <person name="Rivero F."/>
            <person name="John U."/>
            <person name="Schleicher M."/>
            <person name="Eichinger L."/>
            <person name="Platzer M."/>
            <person name="Noegel A.A."/>
            <person name="Schaap P."/>
            <person name="Gloeckner G."/>
        </authorList>
    </citation>
    <scope>NUCLEOTIDE SEQUENCE [LARGE SCALE GENOMIC DNA]</scope>
    <source>
        <strain evidence="3">SH3</strain>
    </source>
</reference>
<dbReference type="InterPro" id="IPR001810">
    <property type="entry name" value="F-box_dom"/>
</dbReference>
<sequence length="335" mass="38299">MGQTLSKKKDPSSRRKQRIRTFFSSSNNNNNNNNNNYNVTVTEINQIDNLINGGDDGPSLVAATEIGQSSCHDHNGSGGCQSGSRKAVTITYKMFKNVDMVDSLCFEINNNNNPTINNNNDDQEEQQQQIEDYIYDNNDNVLLDHDNHHHHQMSFSGLSQEIQLLVLSFLGFRDIVSIQKTCKYWYNVGRDNTLWRELIAREIQWWANKESIQAILNTHHSSSSSSSSSHKQQQTNNIIRWKRVYCDLWRWRQCAGCGKQYRQCRNSKKSCNVHSDIRDIVHSRGVPSGVYWICCLSKPKDAAGCITKLHKELDEINYPNIIIQPSSPTASQSIK</sequence>
<name>F4QCN5_CACFS</name>
<organism evidence="2 3">
    <name type="scientific">Cavenderia fasciculata</name>
    <name type="common">Slime mold</name>
    <name type="synonym">Dictyostelium fasciculatum</name>
    <dbReference type="NCBI Taxonomy" id="261658"/>
    <lineage>
        <taxon>Eukaryota</taxon>
        <taxon>Amoebozoa</taxon>
        <taxon>Evosea</taxon>
        <taxon>Eumycetozoa</taxon>
        <taxon>Dictyostelia</taxon>
        <taxon>Acytosteliales</taxon>
        <taxon>Cavenderiaceae</taxon>
        <taxon>Cavenderia</taxon>
    </lineage>
</organism>
<evidence type="ECO:0000259" key="1">
    <source>
        <dbReference type="PROSITE" id="PS50181"/>
    </source>
</evidence>
<accession>F4QCN5</accession>